<reference evidence="1" key="2">
    <citation type="submission" date="2021-09" db="EMBL/GenBank/DDBJ databases">
        <authorList>
            <person name="Jia N."/>
            <person name="Wang J."/>
            <person name="Shi W."/>
            <person name="Du L."/>
            <person name="Sun Y."/>
            <person name="Zhan W."/>
            <person name="Jiang J."/>
            <person name="Wang Q."/>
            <person name="Zhang B."/>
            <person name="Ji P."/>
            <person name="Sakyi L.B."/>
            <person name="Cui X."/>
            <person name="Yuan T."/>
            <person name="Jiang B."/>
            <person name="Yang W."/>
            <person name="Lam T.T.-Y."/>
            <person name="Chang Q."/>
            <person name="Ding S."/>
            <person name="Wang X."/>
            <person name="Zhu J."/>
            <person name="Ruan X."/>
            <person name="Zhao L."/>
            <person name="Wei J."/>
            <person name="Que T."/>
            <person name="Du C."/>
            <person name="Cheng J."/>
            <person name="Dai P."/>
            <person name="Han X."/>
            <person name="Huang E."/>
            <person name="Gao Y."/>
            <person name="Liu J."/>
            <person name="Shao H."/>
            <person name="Ye R."/>
            <person name="Li L."/>
            <person name="Wei W."/>
            <person name="Wang X."/>
            <person name="Wang C."/>
            <person name="Huo Q."/>
            <person name="Li W."/>
            <person name="Guo W."/>
            <person name="Chen H."/>
            <person name="Chen S."/>
            <person name="Zhou L."/>
            <person name="Zhou L."/>
            <person name="Ni X."/>
            <person name="Tian J."/>
            <person name="Zhou Y."/>
            <person name="Sheng Y."/>
            <person name="Liu T."/>
            <person name="Pan Y."/>
            <person name="Xia L."/>
            <person name="Li J."/>
            <person name="Zhao F."/>
            <person name="Cao W."/>
        </authorList>
    </citation>
    <scope>NUCLEOTIDE SEQUENCE</scope>
    <source>
        <strain evidence="1">Rmic-2018</strain>
        <tissue evidence="1">Larvae</tissue>
    </source>
</reference>
<comment type="caution">
    <text evidence="1">The sequence shown here is derived from an EMBL/GenBank/DDBJ whole genome shotgun (WGS) entry which is preliminary data.</text>
</comment>
<keyword evidence="2" id="KW-1185">Reference proteome</keyword>
<dbReference type="EMBL" id="JABSTU010000007">
    <property type="protein sequence ID" value="KAH8026166.1"/>
    <property type="molecule type" value="Genomic_DNA"/>
</dbReference>
<sequence>MDFFREIIRSVIREELQKLSVPSQPTTSSLSIVVRDEVQHALREPPCMRDYRPPGDFPRMSYAQALRQPVTPAIPHATVAPAMLQTVQAAPNYRAPRLISRK</sequence>
<evidence type="ECO:0000313" key="1">
    <source>
        <dbReference type="EMBL" id="KAH8026166.1"/>
    </source>
</evidence>
<organism evidence="1 2">
    <name type="scientific">Rhipicephalus microplus</name>
    <name type="common">Cattle tick</name>
    <name type="synonym">Boophilus microplus</name>
    <dbReference type="NCBI Taxonomy" id="6941"/>
    <lineage>
        <taxon>Eukaryota</taxon>
        <taxon>Metazoa</taxon>
        <taxon>Ecdysozoa</taxon>
        <taxon>Arthropoda</taxon>
        <taxon>Chelicerata</taxon>
        <taxon>Arachnida</taxon>
        <taxon>Acari</taxon>
        <taxon>Parasitiformes</taxon>
        <taxon>Ixodida</taxon>
        <taxon>Ixodoidea</taxon>
        <taxon>Ixodidae</taxon>
        <taxon>Rhipicephalinae</taxon>
        <taxon>Rhipicephalus</taxon>
        <taxon>Boophilus</taxon>
    </lineage>
</organism>
<evidence type="ECO:0000313" key="2">
    <source>
        <dbReference type="Proteomes" id="UP000821866"/>
    </source>
</evidence>
<proteinExistence type="predicted"/>
<protein>
    <submittedName>
        <fullName evidence="1">Uncharacterized protein</fullName>
    </submittedName>
</protein>
<reference evidence="1" key="1">
    <citation type="journal article" date="2020" name="Cell">
        <title>Large-Scale Comparative Analyses of Tick Genomes Elucidate Their Genetic Diversity and Vector Capacities.</title>
        <authorList>
            <consortium name="Tick Genome and Microbiome Consortium (TIGMIC)"/>
            <person name="Jia N."/>
            <person name="Wang J."/>
            <person name="Shi W."/>
            <person name="Du L."/>
            <person name="Sun Y."/>
            <person name="Zhan W."/>
            <person name="Jiang J.F."/>
            <person name="Wang Q."/>
            <person name="Zhang B."/>
            <person name="Ji P."/>
            <person name="Bell-Sakyi L."/>
            <person name="Cui X.M."/>
            <person name="Yuan T.T."/>
            <person name="Jiang B.G."/>
            <person name="Yang W.F."/>
            <person name="Lam T.T."/>
            <person name="Chang Q.C."/>
            <person name="Ding S.J."/>
            <person name="Wang X.J."/>
            <person name="Zhu J.G."/>
            <person name="Ruan X.D."/>
            <person name="Zhao L."/>
            <person name="Wei J.T."/>
            <person name="Ye R.Z."/>
            <person name="Que T.C."/>
            <person name="Du C.H."/>
            <person name="Zhou Y.H."/>
            <person name="Cheng J.X."/>
            <person name="Dai P.F."/>
            <person name="Guo W.B."/>
            <person name="Han X.H."/>
            <person name="Huang E.J."/>
            <person name="Li L.F."/>
            <person name="Wei W."/>
            <person name="Gao Y.C."/>
            <person name="Liu J.Z."/>
            <person name="Shao H.Z."/>
            <person name="Wang X."/>
            <person name="Wang C.C."/>
            <person name="Yang T.C."/>
            <person name="Huo Q.B."/>
            <person name="Li W."/>
            <person name="Chen H.Y."/>
            <person name="Chen S.E."/>
            <person name="Zhou L.G."/>
            <person name="Ni X.B."/>
            <person name="Tian J.H."/>
            <person name="Sheng Y."/>
            <person name="Liu T."/>
            <person name="Pan Y.S."/>
            <person name="Xia L.Y."/>
            <person name="Li J."/>
            <person name="Zhao F."/>
            <person name="Cao W.C."/>
        </authorList>
    </citation>
    <scope>NUCLEOTIDE SEQUENCE</scope>
    <source>
        <strain evidence="1">Rmic-2018</strain>
    </source>
</reference>
<accession>A0A9J6DVW6</accession>
<dbReference type="Proteomes" id="UP000821866">
    <property type="component" value="Unassembled WGS sequence"/>
</dbReference>
<dbReference type="AlphaFoldDB" id="A0A9J6DVW6"/>
<gene>
    <name evidence="1" type="ORF">HPB51_016585</name>
</gene>
<name>A0A9J6DVW6_RHIMP</name>